<accession>A0A916S9B0</accession>
<dbReference type="Proteomes" id="UP000613512">
    <property type="component" value="Unassembled WGS sequence"/>
</dbReference>
<keyword evidence="2" id="KW-1185">Reference proteome</keyword>
<evidence type="ECO:0000313" key="2">
    <source>
        <dbReference type="Proteomes" id="UP000613512"/>
    </source>
</evidence>
<evidence type="ECO:0008006" key="3">
    <source>
        <dbReference type="Google" id="ProtNLM"/>
    </source>
</evidence>
<gene>
    <name evidence="1" type="ORF">GCM10008025_32440</name>
</gene>
<evidence type="ECO:0000313" key="1">
    <source>
        <dbReference type="EMBL" id="GGA87105.1"/>
    </source>
</evidence>
<dbReference type="Pfam" id="PF09501">
    <property type="entry name" value="Bac_small_YrzI"/>
    <property type="match status" value="1"/>
</dbReference>
<reference evidence="1" key="2">
    <citation type="submission" date="2020-09" db="EMBL/GenBank/DDBJ databases">
        <authorList>
            <person name="Sun Q."/>
            <person name="Zhou Y."/>
        </authorList>
    </citation>
    <scope>NUCLEOTIDE SEQUENCE</scope>
    <source>
        <strain evidence="1">CGMCC 1.12408</strain>
    </source>
</reference>
<sequence>MTLNIFLFTITIQKRETSFEELIQNEKAKKFYEENKQKVTHYTQW</sequence>
<comment type="caution">
    <text evidence="1">The sequence shown here is derived from an EMBL/GenBank/DDBJ whole genome shotgun (WGS) entry which is preliminary data.</text>
</comment>
<dbReference type="InterPro" id="IPR012655">
    <property type="entry name" value="YrzI"/>
</dbReference>
<organism evidence="1 2">
    <name type="scientific">Ornithinibacillus halotolerans</name>
    <dbReference type="NCBI Taxonomy" id="1274357"/>
    <lineage>
        <taxon>Bacteria</taxon>
        <taxon>Bacillati</taxon>
        <taxon>Bacillota</taxon>
        <taxon>Bacilli</taxon>
        <taxon>Bacillales</taxon>
        <taxon>Bacillaceae</taxon>
        <taxon>Ornithinibacillus</taxon>
    </lineage>
</organism>
<dbReference type="EMBL" id="BMEY01000020">
    <property type="protein sequence ID" value="GGA87105.1"/>
    <property type="molecule type" value="Genomic_DNA"/>
</dbReference>
<dbReference type="RefSeq" id="WP_188385728.1">
    <property type="nucleotide sequence ID" value="NZ_BMEY01000020.1"/>
</dbReference>
<dbReference type="AlphaFoldDB" id="A0A916S9B0"/>
<reference evidence="1" key="1">
    <citation type="journal article" date="2014" name="Int. J. Syst. Evol. Microbiol.">
        <title>Complete genome sequence of Corynebacterium casei LMG S-19264T (=DSM 44701T), isolated from a smear-ripened cheese.</title>
        <authorList>
            <consortium name="US DOE Joint Genome Institute (JGI-PGF)"/>
            <person name="Walter F."/>
            <person name="Albersmeier A."/>
            <person name="Kalinowski J."/>
            <person name="Ruckert C."/>
        </authorList>
    </citation>
    <scope>NUCLEOTIDE SEQUENCE</scope>
    <source>
        <strain evidence="1">CGMCC 1.12408</strain>
    </source>
</reference>
<protein>
    <recommendedName>
        <fullName evidence="3">YrzI family small protein</fullName>
    </recommendedName>
</protein>
<proteinExistence type="predicted"/>
<name>A0A916S9B0_9BACI</name>